<evidence type="ECO:0000256" key="17">
    <source>
        <dbReference type="SAM" id="MobiDB-lite"/>
    </source>
</evidence>
<dbReference type="Gene3D" id="1.10.10.830">
    <property type="entry name" value="Ile-tRNA synthetase CP2 domain-like"/>
    <property type="match status" value="1"/>
</dbReference>
<dbReference type="EC" id="7.1.2.2" evidence="16"/>
<evidence type="ECO:0000256" key="2">
    <source>
        <dbReference type="ARBA" id="ARBA00005594"/>
    </source>
</evidence>
<keyword evidence="12" id="KW-0472">Membrane</keyword>
<dbReference type="InterPro" id="IPR013155">
    <property type="entry name" value="M/V/L/I-tRNA-synth_anticd-bd"/>
</dbReference>
<dbReference type="SUPFAM" id="SSF50677">
    <property type="entry name" value="ValRS/IleRS/LeuRS editing domain"/>
    <property type="match status" value="1"/>
</dbReference>
<dbReference type="PROSITE" id="PS00178">
    <property type="entry name" value="AA_TRNA_LIGASE_I"/>
    <property type="match status" value="1"/>
</dbReference>
<accession>A0A3B0JR59</accession>
<dbReference type="CDD" id="cd01133">
    <property type="entry name" value="F1-ATPase_beta_CD"/>
    <property type="match status" value="1"/>
</dbReference>
<name>A0A3B0JR59_DROGU</name>
<dbReference type="NCBIfam" id="TIGR01039">
    <property type="entry name" value="atpD"/>
    <property type="match status" value="1"/>
</dbReference>
<dbReference type="SUPFAM" id="SSF47917">
    <property type="entry name" value="C-terminal domain of alpha and beta subunits of F1 ATP synthase"/>
    <property type="match status" value="1"/>
</dbReference>
<dbReference type="SMART" id="SM00382">
    <property type="entry name" value="AAA"/>
    <property type="match status" value="1"/>
</dbReference>
<dbReference type="PANTHER" id="PTHR42765">
    <property type="entry name" value="SOLEUCYL-TRNA SYNTHETASE"/>
    <property type="match status" value="1"/>
</dbReference>
<evidence type="ECO:0000256" key="13">
    <source>
        <dbReference type="ARBA" id="ARBA00023146"/>
    </source>
</evidence>
<dbReference type="GO" id="GO:0045259">
    <property type="term" value="C:proton-transporting ATP synthase complex"/>
    <property type="evidence" value="ECO:0007669"/>
    <property type="project" value="UniProtKB-KW"/>
</dbReference>
<comment type="similarity">
    <text evidence="2">Belongs to the class-I aminoacyl-tRNA synthetase family.</text>
</comment>
<dbReference type="GO" id="GO:0046933">
    <property type="term" value="F:proton-transporting ATP synthase activity, rotational mechanism"/>
    <property type="evidence" value="ECO:0007669"/>
    <property type="project" value="InterPro"/>
</dbReference>
<dbReference type="InterPro" id="IPR036121">
    <property type="entry name" value="ATPase_F1/V1/A1_a/bsu_N_sf"/>
</dbReference>
<dbReference type="Gene3D" id="3.90.740.10">
    <property type="entry name" value="Valyl/Leucyl/Isoleucyl-tRNA synthetase, editing domain"/>
    <property type="match status" value="1"/>
</dbReference>
<evidence type="ECO:0000256" key="3">
    <source>
        <dbReference type="ARBA" id="ARBA00008936"/>
    </source>
</evidence>
<dbReference type="GO" id="GO:0004822">
    <property type="term" value="F:isoleucine-tRNA ligase activity"/>
    <property type="evidence" value="ECO:0007669"/>
    <property type="project" value="InterPro"/>
</dbReference>
<dbReference type="OMA" id="CESEPPE"/>
<dbReference type="InterPro" id="IPR001412">
    <property type="entry name" value="aa-tRNA-synth_I_CS"/>
</dbReference>
<dbReference type="GO" id="GO:0032543">
    <property type="term" value="P:mitochondrial translation"/>
    <property type="evidence" value="ECO:0007669"/>
    <property type="project" value="TreeGrafter"/>
</dbReference>
<dbReference type="PANTHER" id="PTHR42765:SF1">
    <property type="entry name" value="ISOLEUCINE--TRNA LIGASE, MITOCHONDRIAL"/>
    <property type="match status" value="1"/>
</dbReference>
<dbReference type="InterPro" id="IPR005722">
    <property type="entry name" value="ATP_synth_F1_bsu"/>
</dbReference>
<dbReference type="Proteomes" id="UP000268350">
    <property type="component" value="Unassembled WGS sequence"/>
</dbReference>
<comment type="similarity">
    <text evidence="3">Belongs to the ATPase alpha/beta chains family.</text>
</comment>
<dbReference type="InterPro" id="IPR002300">
    <property type="entry name" value="aa-tRNA-synth_Ia"/>
</dbReference>
<comment type="function">
    <text evidence="16">Produces ATP from ADP in the presence of a proton gradient across the membrane.</text>
</comment>
<dbReference type="CDD" id="cd18115">
    <property type="entry name" value="ATP-synt_F1_beta_N"/>
    <property type="match status" value="1"/>
</dbReference>
<evidence type="ECO:0000313" key="20">
    <source>
        <dbReference type="Proteomes" id="UP000268350"/>
    </source>
</evidence>
<dbReference type="CDD" id="cd18110">
    <property type="entry name" value="ATP-synt_F1_beta_C"/>
    <property type="match status" value="1"/>
</dbReference>
<dbReference type="InterPro" id="IPR024034">
    <property type="entry name" value="ATPase_F1/V1_b/a_C"/>
</dbReference>
<feature type="compositionally biased region" description="Basic and acidic residues" evidence="17">
    <location>
        <begin position="609"/>
        <end position="658"/>
    </location>
</feature>
<dbReference type="InterPro" id="IPR014729">
    <property type="entry name" value="Rossmann-like_a/b/a_fold"/>
</dbReference>
<evidence type="ECO:0000256" key="14">
    <source>
        <dbReference type="ARBA" id="ARBA00023196"/>
    </source>
</evidence>
<evidence type="ECO:0000256" key="5">
    <source>
        <dbReference type="ARBA" id="ARBA00022598"/>
    </source>
</evidence>
<evidence type="ECO:0000256" key="6">
    <source>
        <dbReference type="ARBA" id="ARBA00022741"/>
    </source>
</evidence>
<dbReference type="Gene3D" id="1.10.1140.10">
    <property type="entry name" value="Bovine Mitochondrial F1-atpase, Atp Synthase Beta Chain, Chain D, domain 3"/>
    <property type="match status" value="1"/>
</dbReference>
<dbReference type="InterPro" id="IPR027417">
    <property type="entry name" value="P-loop_NTPase"/>
</dbReference>
<evidence type="ECO:0000313" key="19">
    <source>
        <dbReference type="EMBL" id="SPP84647.1"/>
    </source>
</evidence>
<feature type="domain" description="AAA+ ATPase" evidence="18">
    <location>
        <begin position="267"/>
        <end position="459"/>
    </location>
</feature>
<proteinExistence type="inferred from homology"/>
<dbReference type="InterPro" id="IPR009080">
    <property type="entry name" value="tRNAsynth_Ia_anticodon-bd"/>
</dbReference>
<keyword evidence="8 16" id="KW-0067">ATP-binding</keyword>
<keyword evidence="5 19" id="KW-0436">Ligase</keyword>
<feature type="region of interest" description="Disordered" evidence="17">
    <location>
        <begin position="596"/>
        <end position="658"/>
    </location>
</feature>
<keyword evidence="10" id="KW-1278">Translocase</keyword>
<organism evidence="19 20">
    <name type="scientific">Drosophila guanche</name>
    <name type="common">Fruit fly</name>
    <dbReference type="NCBI Taxonomy" id="7266"/>
    <lineage>
        <taxon>Eukaryota</taxon>
        <taxon>Metazoa</taxon>
        <taxon>Ecdysozoa</taxon>
        <taxon>Arthropoda</taxon>
        <taxon>Hexapoda</taxon>
        <taxon>Insecta</taxon>
        <taxon>Pterygota</taxon>
        <taxon>Neoptera</taxon>
        <taxon>Endopterygota</taxon>
        <taxon>Diptera</taxon>
        <taxon>Brachycera</taxon>
        <taxon>Muscomorpha</taxon>
        <taxon>Ephydroidea</taxon>
        <taxon>Drosophilidae</taxon>
        <taxon>Drosophila</taxon>
        <taxon>Sophophora</taxon>
    </lineage>
</organism>
<dbReference type="FunFam" id="1.10.1140.10:FF:000001">
    <property type="entry name" value="ATP synthase subunit beta"/>
    <property type="match status" value="1"/>
</dbReference>
<dbReference type="InterPro" id="IPR055190">
    <property type="entry name" value="ATP-synt_VA_C"/>
</dbReference>
<comment type="subunit">
    <text evidence="16">F-type ATPases have 2 components, CF(1) - the catalytic core - and CF(0) - the membrane proton channel. CF(1) and CF(0) have multiple subunits.</text>
</comment>
<dbReference type="Pfam" id="PF08264">
    <property type="entry name" value="Anticodon_1"/>
    <property type="match status" value="1"/>
</dbReference>
<dbReference type="InterPro" id="IPR009008">
    <property type="entry name" value="Val/Leu/Ile-tRNA-synth_edit"/>
</dbReference>
<evidence type="ECO:0000259" key="18">
    <source>
        <dbReference type="SMART" id="SM00382"/>
    </source>
</evidence>
<dbReference type="FunFam" id="3.40.50.620:FF:000360">
    <property type="entry name" value="Isoleucyl-tRNA synthetase, mitochondrial"/>
    <property type="match status" value="1"/>
</dbReference>
<dbReference type="HAMAP" id="MF_01347">
    <property type="entry name" value="ATP_synth_beta_bact"/>
    <property type="match status" value="1"/>
</dbReference>
<dbReference type="InterPro" id="IPR003593">
    <property type="entry name" value="AAA+_ATPase"/>
</dbReference>
<feature type="region of interest" description="Disordered" evidence="17">
    <location>
        <begin position="97"/>
        <end position="119"/>
    </location>
</feature>
<dbReference type="SUPFAM" id="SSF52374">
    <property type="entry name" value="Nucleotidylyl transferase"/>
    <property type="match status" value="1"/>
</dbReference>
<dbReference type="InterPro" id="IPR033708">
    <property type="entry name" value="Anticodon_Ile_BEm"/>
</dbReference>
<sequence>MLGSCLRLATVCARIGSRVGQQKVALVQGHAIGMLKSPLELRCLHAARPLSAKDGKGKDDECDDPCEVENDKAGDSCEETPPKFKDPCDQAVKAQTVKASDETCESEPPENGKGDAGGGIKLEHKGREGYIHAVIGPVIDVYFPDEVPEVLNAMEVVDAPIGRLVLEVFHHLGNNIVRCVAMDATEGIKRGQKVIDTGYPIRVAVGKAVLGRIINVVGDPIDERGEIKSDYHSFIHNEAPLLTELSVKPEILVTGIKVIDLLAPYVKGGKIGLFGGAGVGKTVLIMELINNMAKSHGGYSVFVGAGERTREGNDLYHEMIESKVISLENDSSKVVLVFGQMNEPPGARSRVVLTGLTIAEYFRDFDGQDVLLFIDNIFRFTQAGSEVSALLGRIPSAVGYQPTLGTDMGTMQERITSTRNGSITSVQAVYVPADDLSDPAPAATFSHLDATTVLSRPIAELGIYPAVDPLDSSSRILDPDVVGEEHYNVARAVQKTLQGYKSLQDIIAILGMDELSEEDKITVARARKIQRFLSQPFQVAEVFTGSPGKLVPIEKCVDGFKRLLNGEYDDIPEIAFYMVGDADEVLAKANKLAASMAGDIDPPPPPKAAKKEEPKKSEKGATAKDAPKKEEKSKDAPKAEAKKDDAPPKGKGDSPKDKNSQLFFAGGFPLKMLRVFNFRVGIRVYSVKAAKKDAKKYTDTINLPKTKFPSRLSAAKREDQERHVLENKIAVSYEYQEQRQLGKPTFVLHDGPPYANGQLHMGHAVNKILKDITLRQRVVHGQEVNYIPGWDCHGLPIELKAASAAEGQNAAEIRQKSRSFAHEAIQSQKEDFSSWGILANWQKDNIYMTFRPEFIANQLQMFHNLYERGLVYRDLKPVYWSPSSRTALAEAELEYDANHKSPSVYVRFALNPNGLEVETKGAQIYALVWTTTPWTLPSNQAICYSASLEYVLVRLLDRSPRELYLVASALVADFAASTQLKCEVVQTLPGSSLSTFTYNHPIDKAQKSLPFFDASHVQDSKGTGLVHTAPAHGPEDFLVSLAKKIPVKCMVNEAGVYTKEAPSFLHGQSVLEQGNPLVLQHIAEDVVHSAQLEHSYPIDWRTKQPVIIRASEQWFINTDRLKSRAAAALEQVEIYPRTNAEASKRAMLTQLQKRPYWCISRQRAWGVPIPVLYSRETGQVVLNAALIEHLCSLLRSQGSMDFWWSKPLEELLPAHIAAELGHEVKDLVKGSDIFDIWFDSGSTWSAVLQKEQVADLYLEGYDQFTGWFQSSLLTSIAARDCAPYKALFVHGFTVDEKGHKMSKSLGNVISPKQVTKKYGTDALRWWVASHGTQNMSITVSDKLLLQATENLSKVRGTLRYLKGVIGEQQPAQEHTMHDVSYLNKYLLANLVDFEAEIEKLYKAYEYNRVVACIQNFIANQVSAIYVHLIKDRLYCGDDRELLAIRQTLTHCYRQLCKSLWPIAPFLVEESWSYYDLSGSAFHEQLVQAQSGWHDPRAIEVVNAALDVKRLINQQAGEVNSWHLAVTIMSGSQLELLRELQPTIGESMRSSELCEILQVGSVTVVQTDLNEDLEISLTTLDTPLCPRCRRYSLEEDAEAETCRRCSQVMELKN</sequence>
<feature type="region of interest" description="Disordered" evidence="17">
    <location>
        <begin position="51"/>
        <end position="82"/>
    </location>
</feature>
<dbReference type="InterPro" id="IPR020003">
    <property type="entry name" value="ATPase_a/bsu_AS"/>
</dbReference>
<dbReference type="PRINTS" id="PR00984">
    <property type="entry name" value="TRNASYNTHILE"/>
</dbReference>
<dbReference type="Pfam" id="PF22919">
    <property type="entry name" value="ATP-synt_VA_C"/>
    <property type="match status" value="1"/>
</dbReference>
<dbReference type="GO" id="GO:0005524">
    <property type="term" value="F:ATP binding"/>
    <property type="evidence" value="ECO:0007669"/>
    <property type="project" value="UniProtKB-KW"/>
</dbReference>
<evidence type="ECO:0000256" key="8">
    <source>
        <dbReference type="ARBA" id="ARBA00022840"/>
    </source>
</evidence>
<reference evidence="20" key="1">
    <citation type="submission" date="2018-01" db="EMBL/GenBank/DDBJ databases">
        <authorList>
            <person name="Alioto T."/>
            <person name="Alioto T."/>
        </authorList>
    </citation>
    <scope>NUCLEOTIDE SEQUENCE [LARGE SCALE GENOMIC DNA]</scope>
</reference>
<dbReference type="NCBIfam" id="TIGR00392">
    <property type="entry name" value="ileS"/>
    <property type="match status" value="1"/>
</dbReference>
<dbReference type="GO" id="GO:0000049">
    <property type="term" value="F:tRNA binding"/>
    <property type="evidence" value="ECO:0007669"/>
    <property type="project" value="InterPro"/>
</dbReference>
<dbReference type="SUPFAM" id="SSF47323">
    <property type="entry name" value="Anticodon-binding domain of a subclass of class I aminoacyl-tRNA synthetases"/>
    <property type="match status" value="1"/>
</dbReference>
<evidence type="ECO:0000256" key="12">
    <source>
        <dbReference type="ARBA" id="ARBA00023136"/>
    </source>
</evidence>
<protein>
    <recommendedName>
        <fullName evidence="16">ATP synthase subunit beta</fullName>
        <ecNumber evidence="16">7.1.2.2</ecNumber>
    </recommendedName>
</protein>
<evidence type="ECO:0000256" key="15">
    <source>
        <dbReference type="ARBA" id="ARBA00023310"/>
    </source>
</evidence>
<dbReference type="PROSITE" id="PS00152">
    <property type="entry name" value="ATPASE_ALPHA_BETA"/>
    <property type="match status" value="1"/>
</dbReference>
<comment type="subcellular location">
    <subcellularLocation>
        <location evidence="1">Membrane</location>
    </subcellularLocation>
</comment>
<evidence type="ECO:0000256" key="10">
    <source>
        <dbReference type="ARBA" id="ARBA00022967"/>
    </source>
</evidence>
<dbReference type="OrthoDB" id="10264412at2759"/>
<dbReference type="Gene3D" id="2.40.10.170">
    <property type="match status" value="1"/>
</dbReference>
<dbReference type="Pfam" id="PF00133">
    <property type="entry name" value="tRNA-synt_1"/>
    <property type="match status" value="1"/>
</dbReference>
<dbReference type="SUPFAM" id="SSF50615">
    <property type="entry name" value="N-terminal domain of alpha and beta subunits of F1 ATP synthase"/>
    <property type="match status" value="1"/>
</dbReference>
<keyword evidence="9" id="KW-0648">Protein biosynthesis</keyword>
<dbReference type="InterPro" id="IPR050081">
    <property type="entry name" value="Ile-tRNA_ligase"/>
</dbReference>
<dbReference type="SUPFAM" id="SSF52540">
    <property type="entry name" value="P-loop containing nucleoside triphosphate hydrolases"/>
    <property type="match status" value="1"/>
</dbReference>
<evidence type="ECO:0000256" key="16">
    <source>
        <dbReference type="RuleBase" id="RU003553"/>
    </source>
</evidence>
<keyword evidence="14 16" id="KW-0139">CF(1)</keyword>
<comment type="catalytic activity">
    <reaction evidence="16">
        <text>ATP + H2O + 4 H(+)(in) = ADP + phosphate + 5 H(+)(out)</text>
        <dbReference type="Rhea" id="RHEA:57720"/>
        <dbReference type="ChEBI" id="CHEBI:15377"/>
        <dbReference type="ChEBI" id="CHEBI:15378"/>
        <dbReference type="ChEBI" id="CHEBI:30616"/>
        <dbReference type="ChEBI" id="CHEBI:43474"/>
        <dbReference type="ChEBI" id="CHEBI:456216"/>
        <dbReference type="EC" id="7.1.2.2"/>
    </reaction>
</comment>
<dbReference type="STRING" id="7266.A0A3B0JR59"/>
<evidence type="ECO:0000256" key="4">
    <source>
        <dbReference type="ARBA" id="ARBA00022448"/>
    </source>
</evidence>
<keyword evidence="6 16" id="KW-0547">Nucleotide-binding</keyword>
<keyword evidence="15 16" id="KW-0066">ATP synthesis</keyword>
<evidence type="ECO:0000256" key="11">
    <source>
        <dbReference type="ARBA" id="ARBA00023065"/>
    </source>
</evidence>
<dbReference type="FunFam" id="3.90.740.10:FF:000009">
    <property type="entry name" value="Isoleucyl-tRNA synthetase 2, mitochondrial"/>
    <property type="match status" value="1"/>
</dbReference>
<dbReference type="InterPro" id="IPR000194">
    <property type="entry name" value="ATPase_F1/V1/A1_a/bsu_nucl-bd"/>
</dbReference>
<dbReference type="Pfam" id="PF00006">
    <property type="entry name" value="ATP-synt_ab"/>
    <property type="match status" value="1"/>
</dbReference>
<keyword evidence="20" id="KW-1185">Reference proteome</keyword>
<dbReference type="GO" id="GO:0006428">
    <property type="term" value="P:isoleucyl-tRNA aminoacylation"/>
    <property type="evidence" value="ECO:0007669"/>
    <property type="project" value="InterPro"/>
</dbReference>
<dbReference type="EMBL" id="OUUW01000009">
    <property type="protein sequence ID" value="SPP84647.1"/>
    <property type="molecule type" value="Genomic_DNA"/>
</dbReference>
<keyword evidence="7" id="KW-0375">Hydrogen ion transport</keyword>
<dbReference type="Pfam" id="PF02874">
    <property type="entry name" value="ATP-synt_ab_N"/>
    <property type="match status" value="1"/>
</dbReference>
<dbReference type="Gene3D" id="1.10.730.20">
    <property type="match status" value="1"/>
</dbReference>
<keyword evidence="4" id="KW-0813">Transport</keyword>
<dbReference type="Gene3D" id="3.40.50.300">
    <property type="entry name" value="P-loop containing nucleotide triphosphate hydrolases"/>
    <property type="match status" value="1"/>
</dbReference>
<evidence type="ECO:0000256" key="7">
    <source>
        <dbReference type="ARBA" id="ARBA00022781"/>
    </source>
</evidence>
<dbReference type="GO" id="GO:0005739">
    <property type="term" value="C:mitochondrion"/>
    <property type="evidence" value="ECO:0007669"/>
    <property type="project" value="TreeGrafter"/>
</dbReference>
<dbReference type="CDD" id="cd07960">
    <property type="entry name" value="Anticodon_Ia_Ile_BEm"/>
    <property type="match status" value="1"/>
</dbReference>
<dbReference type="InterPro" id="IPR002301">
    <property type="entry name" value="Ile-tRNA-ligase"/>
</dbReference>
<dbReference type="Gene3D" id="3.40.50.620">
    <property type="entry name" value="HUPs"/>
    <property type="match status" value="2"/>
</dbReference>
<dbReference type="InterPro" id="IPR004100">
    <property type="entry name" value="ATPase_F1/V1/A1_a/bsu_N"/>
</dbReference>
<keyword evidence="13" id="KW-0030">Aminoacyl-tRNA synthetase</keyword>
<evidence type="ECO:0000256" key="9">
    <source>
        <dbReference type="ARBA" id="ARBA00022917"/>
    </source>
</evidence>
<dbReference type="GO" id="GO:0002161">
    <property type="term" value="F:aminoacyl-tRNA deacylase activity"/>
    <property type="evidence" value="ECO:0007669"/>
    <property type="project" value="InterPro"/>
</dbReference>
<evidence type="ECO:0000256" key="1">
    <source>
        <dbReference type="ARBA" id="ARBA00004370"/>
    </source>
</evidence>
<gene>
    <name evidence="19" type="ORF">DGUA_6G014445</name>
</gene>
<keyword evidence="11" id="KW-0406">Ion transport</keyword>
<dbReference type="FunFam" id="3.40.50.300:FF:000026">
    <property type="entry name" value="ATP synthase subunit beta"/>
    <property type="match status" value="1"/>
</dbReference>
<feature type="compositionally biased region" description="Basic and acidic residues" evidence="17">
    <location>
        <begin position="69"/>
        <end position="82"/>
    </location>
</feature>